<dbReference type="InterPro" id="IPR049397">
    <property type="entry name" value="EthR_C"/>
</dbReference>
<dbReference type="InterPro" id="IPR036271">
    <property type="entry name" value="Tet_transcr_reg_TetR-rel_C_sf"/>
</dbReference>
<dbReference type="PROSITE" id="PS50977">
    <property type="entry name" value="HTH_TETR_2"/>
    <property type="match status" value="1"/>
</dbReference>
<organism evidence="6 7">
    <name type="scientific">Kibdelosporangium philippinense</name>
    <dbReference type="NCBI Taxonomy" id="211113"/>
    <lineage>
        <taxon>Bacteria</taxon>
        <taxon>Bacillati</taxon>
        <taxon>Actinomycetota</taxon>
        <taxon>Actinomycetes</taxon>
        <taxon>Pseudonocardiales</taxon>
        <taxon>Pseudonocardiaceae</taxon>
        <taxon>Kibdelosporangium</taxon>
    </lineage>
</organism>
<sequence>MGSSAKRAHPDPDKRAAVERRVLQATEELLLSGVTYDALGVGRIATAAGIARSTFYLYFADKPELIKRLAEKLKEGLFELGSDWAPSDGLAALAAIYVRMIEYYRPRMPILAAISQVVASDPDVRDAWQSTVERFADHMAACIADEQRAGRTSADIDPLLAAHVMTWGGEQVITRQAASGDPDRDAAVAQELAIHRWYGVFRRPVISPDTAAAPQ</sequence>
<evidence type="ECO:0000259" key="5">
    <source>
        <dbReference type="PROSITE" id="PS50977"/>
    </source>
</evidence>
<dbReference type="InterPro" id="IPR050109">
    <property type="entry name" value="HTH-type_TetR-like_transc_reg"/>
</dbReference>
<dbReference type="RefSeq" id="WP_233724433.1">
    <property type="nucleotide sequence ID" value="NZ_JAJVCN010000001.1"/>
</dbReference>
<proteinExistence type="predicted"/>
<dbReference type="Pfam" id="PF21313">
    <property type="entry name" value="EthR_C"/>
    <property type="match status" value="1"/>
</dbReference>
<comment type="caution">
    <text evidence="6">The sequence shown here is derived from an EMBL/GenBank/DDBJ whole genome shotgun (WGS) entry which is preliminary data.</text>
</comment>
<feature type="domain" description="HTH tetR-type" evidence="5">
    <location>
        <begin position="16"/>
        <end position="77"/>
    </location>
</feature>
<gene>
    <name evidence="6" type="ORF">LWC34_08430</name>
</gene>
<dbReference type="PANTHER" id="PTHR30055">
    <property type="entry name" value="HTH-TYPE TRANSCRIPTIONAL REGULATOR RUTR"/>
    <property type="match status" value="1"/>
</dbReference>
<evidence type="ECO:0000256" key="1">
    <source>
        <dbReference type="ARBA" id="ARBA00023015"/>
    </source>
</evidence>
<accession>A0ABS8Z4K2</accession>
<evidence type="ECO:0000256" key="2">
    <source>
        <dbReference type="ARBA" id="ARBA00023125"/>
    </source>
</evidence>
<keyword evidence="3" id="KW-0804">Transcription</keyword>
<dbReference type="SUPFAM" id="SSF46689">
    <property type="entry name" value="Homeodomain-like"/>
    <property type="match status" value="1"/>
</dbReference>
<dbReference type="Proteomes" id="UP001521150">
    <property type="component" value="Unassembled WGS sequence"/>
</dbReference>
<dbReference type="PANTHER" id="PTHR30055:SF234">
    <property type="entry name" value="HTH-TYPE TRANSCRIPTIONAL REGULATOR BETI"/>
    <property type="match status" value="1"/>
</dbReference>
<dbReference type="EMBL" id="JAJVCN010000001">
    <property type="protein sequence ID" value="MCE7002856.1"/>
    <property type="molecule type" value="Genomic_DNA"/>
</dbReference>
<evidence type="ECO:0000256" key="4">
    <source>
        <dbReference type="PROSITE-ProRule" id="PRU00335"/>
    </source>
</evidence>
<keyword evidence="2 4" id="KW-0238">DNA-binding</keyword>
<keyword evidence="7" id="KW-1185">Reference proteome</keyword>
<keyword evidence="1" id="KW-0805">Transcription regulation</keyword>
<dbReference type="InterPro" id="IPR009057">
    <property type="entry name" value="Homeodomain-like_sf"/>
</dbReference>
<dbReference type="Pfam" id="PF00440">
    <property type="entry name" value="TetR_N"/>
    <property type="match status" value="1"/>
</dbReference>
<dbReference type="InterPro" id="IPR001647">
    <property type="entry name" value="HTH_TetR"/>
</dbReference>
<dbReference type="Gene3D" id="1.10.10.60">
    <property type="entry name" value="Homeodomain-like"/>
    <property type="match status" value="1"/>
</dbReference>
<dbReference type="SUPFAM" id="SSF48498">
    <property type="entry name" value="Tetracyclin repressor-like, C-terminal domain"/>
    <property type="match status" value="1"/>
</dbReference>
<name>A0ABS8Z4K2_9PSEU</name>
<evidence type="ECO:0000256" key="3">
    <source>
        <dbReference type="ARBA" id="ARBA00023163"/>
    </source>
</evidence>
<evidence type="ECO:0000313" key="6">
    <source>
        <dbReference type="EMBL" id="MCE7002856.1"/>
    </source>
</evidence>
<protein>
    <submittedName>
        <fullName evidence="6">TetR/AcrR family transcriptional regulator</fullName>
    </submittedName>
</protein>
<feature type="DNA-binding region" description="H-T-H motif" evidence="4">
    <location>
        <begin position="40"/>
        <end position="59"/>
    </location>
</feature>
<evidence type="ECO:0000313" key="7">
    <source>
        <dbReference type="Proteomes" id="UP001521150"/>
    </source>
</evidence>
<dbReference type="Gene3D" id="1.10.357.10">
    <property type="entry name" value="Tetracycline Repressor, domain 2"/>
    <property type="match status" value="1"/>
</dbReference>
<reference evidence="6 7" key="1">
    <citation type="submission" date="2021-12" db="EMBL/GenBank/DDBJ databases">
        <title>Genome sequence of Kibdelosporangium philippinense ATCC 49844.</title>
        <authorList>
            <person name="Fedorov E.A."/>
            <person name="Omeragic M."/>
            <person name="Shalygina K.F."/>
            <person name="Maclea K.S."/>
        </authorList>
    </citation>
    <scope>NUCLEOTIDE SEQUENCE [LARGE SCALE GENOMIC DNA]</scope>
    <source>
        <strain evidence="6 7">ATCC 49844</strain>
    </source>
</reference>